<feature type="coiled-coil region" evidence="1">
    <location>
        <begin position="383"/>
        <end position="417"/>
    </location>
</feature>
<keyword evidence="1" id="KW-0175">Coiled coil</keyword>
<name>A0A2G8KDJ0_STIJA</name>
<organism evidence="3 4">
    <name type="scientific">Stichopus japonicus</name>
    <name type="common">Sea cucumber</name>
    <dbReference type="NCBI Taxonomy" id="307972"/>
    <lineage>
        <taxon>Eukaryota</taxon>
        <taxon>Metazoa</taxon>
        <taxon>Echinodermata</taxon>
        <taxon>Eleutherozoa</taxon>
        <taxon>Echinozoa</taxon>
        <taxon>Holothuroidea</taxon>
        <taxon>Aspidochirotacea</taxon>
        <taxon>Aspidochirotida</taxon>
        <taxon>Stichopodidae</taxon>
        <taxon>Apostichopus</taxon>
    </lineage>
</organism>
<proteinExistence type="predicted"/>
<keyword evidence="4" id="KW-1185">Reference proteome</keyword>
<comment type="caution">
    <text evidence="3">The sequence shown here is derived from an EMBL/GenBank/DDBJ whole genome shotgun (WGS) entry which is preliminary data.</text>
</comment>
<feature type="coiled-coil region" evidence="1">
    <location>
        <begin position="262"/>
        <end position="310"/>
    </location>
</feature>
<evidence type="ECO:0000313" key="3">
    <source>
        <dbReference type="EMBL" id="PIK46078.1"/>
    </source>
</evidence>
<dbReference type="InterPro" id="IPR038807">
    <property type="entry name" value="CCDC150"/>
</dbReference>
<feature type="compositionally biased region" description="Polar residues" evidence="2">
    <location>
        <begin position="87"/>
        <end position="97"/>
    </location>
</feature>
<reference evidence="3 4" key="1">
    <citation type="journal article" date="2017" name="PLoS Biol.">
        <title>The sea cucumber genome provides insights into morphological evolution and visceral regeneration.</title>
        <authorList>
            <person name="Zhang X."/>
            <person name="Sun L."/>
            <person name="Yuan J."/>
            <person name="Sun Y."/>
            <person name="Gao Y."/>
            <person name="Zhang L."/>
            <person name="Li S."/>
            <person name="Dai H."/>
            <person name="Hamel J.F."/>
            <person name="Liu C."/>
            <person name="Yu Y."/>
            <person name="Liu S."/>
            <person name="Lin W."/>
            <person name="Guo K."/>
            <person name="Jin S."/>
            <person name="Xu P."/>
            <person name="Storey K.B."/>
            <person name="Huan P."/>
            <person name="Zhang T."/>
            <person name="Zhou Y."/>
            <person name="Zhang J."/>
            <person name="Lin C."/>
            <person name="Li X."/>
            <person name="Xing L."/>
            <person name="Huo D."/>
            <person name="Sun M."/>
            <person name="Wang L."/>
            <person name="Mercier A."/>
            <person name="Li F."/>
            <person name="Yang H."/>
            <person name="Xiang J."/>
        </authorList>
    </citation>
    <scope>NUCLEOTIDE SEQUENCE [LARGE SCALE GENOMIC DNA]</scope>
    <source>
        <strain evidence="3">Shaxun</strain>
        <tissue evidence="3">Muscle</tissue>
    </source>
</reference>
<dbReference type="Proteomes" id="UP000230750">
    <property type="component" value="Unassembled WGS sequence"/>
</dbReference>
<evidence type="ECO:0000313" key="4">
    <source>
        <dbReference type="Proteomes" id="UP000230750"/>
    </source>
</evidence>
<accession>A0A2G8KDJ0</accession>
<dbReference type="EMBL" id="MRZV01000668">
    <property type="protein sequence ID" value="PIK46078.1"/>
    <property type="molecule type" value="Genomic_DNA"/>
</dbReference>
<evidence type="ECO:0000256" key="2">
    <source>
        <dbReference type="SAM" id="MobiDB-lite"/>
    </source>
</evidence>
<dbReference type="AlphaFoldDB" id="A0A2G8KDJ0"/>
<dbReference type="PANTHER" id="PTHR35352:SF1">
    <property type="entry name" value="COILED-COIL DOMAIN-CONTAINING PROTEIN 150"/>
    <property type="match status" value="1"/>
</dbReference>
<dbReference type="PANTHER" id="PTHR35352">
    <property type="entry name" value="COILED-COIL DOMAIN-CONTAINING PROTEIN 150"/>
    <property type="match status" value="1"/>
</dbReference>
<sequence length="424" mass="49395">MFKILIPFNFDFNLQMNMESRRRRRHIPPSKLKERHPQNTEALLQQKLDVAENETGNLMKQLSMLGFVPEKMSRDADRSSKDKSESMTPISPYTSKNVVDPQRLHKSYEVLVTRVCKAESQIQTLKLNLCTLQAEKDIYGTEADKVRDQLLAQEEKHEENEKKLKSDLENCKRDLERALNERRTTEEEMMKIKEELSRLAQKQTETSDASNGLEEHKVNNQRLTRKLSELTTELSHEVDLRKSLEDSHFTLLQRIKDTEGIVEGERREMQKLVNVYTKLTDEKEKLREEKNQLEFNLNPLKEKIKKLSAELGLRDIRLTEALQENQVGLMMMARDAPDIRSGWTIRPDSEQLSGSGGYFSKSGRIFFKSWPDLFQIWPELFLKKVAVAAADGMKRQRAELQQELENLTEKYKTLSAEVGGRRKI</sequence>
<gene>
    <name evidence="3" type="ORF">BSL78_17071</name>
</gene>
<dbReference type="OrthoDB" id="416454at2759"/>
<feature type="coiled-coil region" evidence="1">
    <location>
        <begin position="143"/>
        <end position="233"/>
    </location>
</feature>
<protein>
    <submittedName>
        <fullName evidence="3">Putative coiled-coil domain-containing protein</fullName>
    </submittedName>
</protein>
<dbReference type="STRING" id="307972.A0A2G8KDJ0"/>
<feature type="compositionally biased region" description="Basic and acidic residues" evidence="2">
    <location>
        <begin position="71"/>
        <end position="85"/>
    </location>
</feature>
<feature type="region of interest" description="Disordered" evidence="2">
    <location>
        <begin position="71"/>
        <end position="97"/>
    </location>
</feature>
<evidence type="ECO:0000256" key="1">
    <source>
        <dbReference type="SAM" id="Coils"/>
    </source>
</evidence>